<dbReference type="KEGG" id="spha:D3Y57_17320"/>
<dbReference type="SUPFAM" id="SSF103473">
    <property type="entry name" value="MFS general substrate transporter"/>
    <property type="match status" value="1"/>
</dbReference>
<dbReference type="GO" id="GO:0022857">
    <property type="term" value="F:transmembrane transporter activity"/>
    <property type="evidence" value="ECO:0007669"/>
    <property type="project" value="InterPro"/>
</dbReference>
<dbReference type="OrthoDB" id="9783227at2"/>
<dbReference type="Pfam" id="PF00083">
    <property type="entry name" value="Sugar_tr"/>
    <property type="match status" value="2"/>
</dbReference>
<keyword evidence="6 7" id="KW-0472">Membrane</keyword>
<dbReference type="AlphaFoldDB" id="A0A494TPG0"/>
<feature type="transmembrane region" description="Helical" evidence="7">
    <location>
        <begin position="296"/>
        <end position="316"/>
    </location>
</feature>
<evidence type="ECO:0000256" key="2">
    <source>
        <dbReference type="ARBA" id="ARBA00022448"/>
    </source>
</evidence>
<evidence type="ECO:0000313" key="10">
    <source>
        <dbReference type="Proteomes" id="UP000276254"/>
    </source>
</evidence>
<keyword evidence="2" id="KW-0813">Transport</keyword>
<feature type="transmembrane region" description="Helical" evidence="7">
    <location>
        <begin position="325"/>
        <end position="345"/>
    </location>
</feature>
<gene>
    <name evidence="9" type="ORF">D3Y57_17320</name>
</gene>
<feature type="transmembrane region" description="Helical" evidence="7">
    <location>
        <begin position="483"/>
        <end position="502"/>
    </location>
</feature>
<protein>
    <submittedName>
        <fullName evidence="9">MFS transporter</fullName>
    </submittedName>
</protein>
<dbReference type="FunFam" id="1.20.1250.20:FF:000001">
    <property type="entry name" value="Dicarboxylate MFS transporter"/>
    <property type="match status" value="1"/>
</dbReference>
<dbReference type="Proteomes" id="UP000276254">
    <property type="component" value="Chromosome"/>
</dbReference>
<evidence type="ECO:0000256" key="4">
    <source>
        <dbReference type="ARBA" id="ARBA00022692"/>
    </source>
</evidence>
<evidence type="ECO:0000256" key="6">
    <source>
        <dbReference type="ARBA" id="ARBA00023136"/>
    </source>
</evidence>
<dbReference type="PANTHER" id="PTHR43045">
    <property type="entry name" value="SHIKIMATE TRANSPORTER"/>
    <property type="match status" value="1"/>
</dbReference>
<feature type="transmembrane region" description="Helical" evidence="7">
    <location>
        <begin position="167"/>
        <end position="190"/>
    </location>
</feature>
<feature type="domain" description="Major facilitator superfamily (MFS) profile" evidence="8">
    <location>
        <begin position="30"/>
        <end position="538"/>
    </location>
</feature>
<organism evidence="9 10">
    <name type="scientific">Sphingomonas paeninsulae</name>
    <dbReference type="NCBI Taxonomy" id="2319844"/>
    <lineage>
        <taxon>Bacteria</taxon>
        <taxon>Pseudomonadati</taxon>
        <taxon>Pseudomonadota</taxon>
        <taxon>Alphaproteobacteria</taxon>
        <taxon>Sphingomonadales</taxon>
        <taxon>Sphingomonadaceae</taxon>
        <taxon>Sphingomonas</taxon>
    </lineage>
</organism>
<proteinExistence type="predicted"/>
<feature type="transmembrane region" description="Helical" evidence="7">
    <location>
        <begin position="29"/>
        <end position="55"/>
    </location>
</feature>
<keyword evidence="5 7" id="KW-1133">Transmembrane helix</keyword>
<dbReference type="InterPro" id="IPR036259">
    <property type="entry name" value="MFS_trans_sf"/>
</dbReference>
<evidence type="ECO:0000313" key="9">
    <source>
        <dbReference type="EMBL" id="AYJ87368.1"/>
    </source>
</evidence>
<dbReference type="InterPro" id="IPR005829">
    <property type="entry name" value="Sugar_transporter_CS"/>
</dbReference>
<dbReference type="PROSITE" id="PS00217">
    <property type="entry name" value="SUGAR_TRANSPORT_2"/>
    <property type="match status" value="2"/>
</dbReference>
<dbReference type="InterPro" id="IPR005828">
    <property type="entry name" value="MFS_sugar_transport-like"/>
</dbReference>
<feature type="transmembrane region" description="Helical" evidence="7">
    <location>
        <begin position="202"/>
        <end position="221"/>
    </location>
</feature>
<dbReference type="CDD" id="cd17369">
    <property type="entry name" value="MFS_ShiA_like"/>
    <property type="match status" value="1"/>
</dbReference>
<feature type="transmembrane region" description="Helical" evidence="7">
    <location>
        <begin position="258"/>
        <end position="276"/>
    </location>
</feature>
<evidence type="ECO:0000256" key="7">
    <source>
        <dbReference type="SAM" id="Phobius"/>
    </source>
</evidence>
<evidence type="ECO:0000256" key="5">
    <source>
        <dbReference type="ARBA" id="ARBA00022989"/>
    </source>
</evidence>
<reference evidence="9 10" key="1">
    <citation type="submission" date="2018-09" db="EMBL/GenBank/DDBJ databases">
        <title>Sphingomonas peninsula sp. nov., isolated from fildes peninsula, Antarctic soil.</title>
        <authorList>
            <person name="Yingchao G."/>
        </authorList>
    </citation>
    <scope>NUCLEOTIDE SEQUENCE [LARGE SCALE GENOMIC DNA]</scope>
    <source>
        <strain evidence="9 10">YZ-8</strain>
    </source>
</reference>
<sequence length="543" mass="58018">MPAKYRGRAALAGTHTVEVQTIDIKRDRLVILASSLGTVFEWYDFFVYGTLAGLIGKLFFPGASPSAGFLLALATFGAGFGVRPIGAVVFGVLGDRLGRKYTFLITITLMGLATGAIGFLPTYAQAGIIAPVLLVGMRLLQGLALGGEYGGAAVYVAEHAPAHRRGFYTSFIQASVIGGFLLSLAVVLASGAFVDPAQWEAWGWRIPFLFSFLLLAVSLWIRLKLKESPVFAAMKAAGTTAKNPLREAFDSSAKVRRVLAVMIGVAAGLTVVWYTAQFQALYFLQNALRMDDTAARIVIGIAACFSLVWFVLFGWLSDKIGRKKIILTGYALTVVLMFPLFHWMANLANPGLSAAMERSPVVVTGSDCSYDPFATKGQATACGKLLDALSKKGVAYTKVEGARGAAPDVTIGGTRVDVSDPVLLDAALKAKGYPLDKTVPPFRKAALLVLVVTIIGFLSGMTYGPVAAYLVELFPARTRYTSLSIPYHIGTGYFGGFLPFISQYMVARSGDPFAGVWYTVIVVALAFVILAFGLPETSGKELD</sequence>
<accession>A0A494TPG0</accession>
<feature type="transmembrane region" description="Helical" evidence="7">
    <location>
        <begin position="101"/>
        <end position="120"/>
    </location>
</feature>
<keyword evidence="3" id="KW-1003">Cell membrane</keyword>
<comment type="subcellular location">
    <subcellularLocation>
        <location evidence="1">Cell membrane</location>
        <topology evidence="1">Multi-pass membrane protein</topology>
    </subcellularLocation>
</comment>
<feature type="transmembrane region" description="Helical" evidence="7">
    <location>
        <begin position="67"/>
        <end position="94"/>
    </location>
</feature>
<evidence type="ECO:0000259" key="8">
    <source>
        <dbReference type="PROSITE" id="PS50850"/>
    </source>
</evidence>
<dbReference type="PANTHER" id="PTHR43045:SF7">
    <property type="entry name" value="MAJOR FACILITATOR SUPERFAMILY TRANSPORTER"/>
    <property type="match status" value="1"/>
</dbReference>
<dbReference type="PROSITE" id="PS50850">
    <property type="entry name" value="MFS"/>
    <property type="match status" value="1"/>
</dbReference>
<evidence type="ECO:0000256" key="3">
    <source>
        <dbReference type="ARBA" id="ARBA00022475"/>
    </source>
</evidence>
<feature type="transmembrane region" description="Helical" evidence="7">
    <location>
        <begin position="445"/>
        <end position="471"/>
    </location>
</feature>
<dbReference type="GO" id="GO:0005886">
    <property type="term" value="C:plasma membrane"/>
    <property type="evidence" value="ECO:0007669"/>
    <property type="project" value="UniProtKB-SubCell"/>
</dbReference>
<dbReference type="InterPro" id="IPR020846">
    <property type="entry name" value="MFS_dom"/>
</dbReference>
<dbReference type="Gene3D" id="1.20.1250.20">
    <property type="entry name" value="MFS general substrate transporter like domains"/>
    <property type="match status" value="2"/>
</dbReference>
<name>A0A494TPG0_SPHPE</name>
<keyword evidence="4 7" id="KW-0812">Transmembrane</keyword>
<evidence type="ECO:0000256" key="1">
    <source>
        <dbReference type="ARBA" id="ARBA00004651"/>
    </source>
</evidence>
<feature type="transmembrane region" description="Helical" evidence="7">
    <location>
        <begin position="514"/>
        <end position="534"/>
    </location>
</feature>
<dbReference type="EMBL" id="CP032829">
    <property type="protein sequence ID" value="AYJ87368.1"/>
    <property type="molecule type" value="Genomic_DNA"/>
</dbReference>
<keyword evidence="10" id="KW-1185">Reference proteome</keyword>